<feature type="compositionally biased region" description="Polar residues" evidence="1">
    <location>
        <begin position="1146"/>
        <end position="1155"/>
    </location>
</feature>
<feature type="compositionally biased region" description="Basic and acidic residues" evidence="1">
    <location>
        <begin position="900"/>
        <end position="909"/>
    </location>
</feature>
<evidence type="ECO:0008006" key="3">
    <source>
        <dbReference type="Google" id="ProtNLM"/>
    </source>
</evidence>
<reference evidence="2" key="1">
    <citation type="submission" date="2014-11" db="EMBL/GenBank/DDBJ databases">
        <authorList>
            <person name="Otto D Thomas"/>
            <person name="Naeem Raeece"/>
        </authorList>
    </citation>
    <scope>NUCLEOTIDE SEQUENCE</scope>
</reference>
<feature type="compositionally biased region" description="Basic and acidic residues" evidence="1">
    <location>
        <begin position="649"/>
        <end position="660"/>
    </location>
</feature>
<dbReference type="EMBL" id="CDMZ01003478">
    <property type="protein sequence ID" value="CEM46529.1"/>
    <property type="molecule type" value="Genomic_DNA"/>
</dbReference>
<accession>A0A0G4HQP0</accession>
<name>A0A0G4HQP0_9ALVE</name>
<feature type="region of interest" description="Disordered" evidence="1">
    <location>
        <begin position="863"/>
        <end position="909"/>
    </location>
</feature>
<gene>
    <name evidence="2" type="ORF">Cvel_30193</name>
</gene>
<evidence type="ECO:0000313" key="2">
    <source>
        <dbReference type="EMBL" id="CEM46529.1"/>
    </source>
</evidence>
<protein>
    <recommendedName>
        <fullName evidence="3">F-box domain-containing protein</fullName>
    </recommendedName>
</protein>
<feature type="region of interest" description="Disordered" evidence="1">
    <location>
        <begin position="775"/>
        <end position="794"/>
    </location>
</feature>
<feature type="compositionally biased region" description="Basic residues" evidence="1">
    <location>
        <begin position="1132"/>
        <end position="1145"/>
    </location>
</feature>
<feature type="region of interest" description="Disordered" evidence="1">
    <location>
        <begin position="1081"/>
        <end position="1163"/>
    </location>
</feature>
<feature type="compositionally biased region" description="Low complexity" evidence="1">
    <location>
        <begin position="669"/>
        <end position="688"/>
    </location>
</feature>
<feature type="compositionally biased region" description="Basic and acidic residues" evidence="1">
    <location>
        <begin position="866"/>
        <end position="879"/>
    </location>
</feature>
<dbReference type="Gene3D" id="3.80.10.10">
    <property type="entry name" value="Ribonuclease Inhibitor"/>
    <property type="match status" value="1"/>
</dbReference>
<proteinExistence type="predicted"/>
<dbReference type="VEuPathDB" id="CryptoDB:Cvel_30193"/>
<organism evidence="2">
    <name type="scientific">Chromera velia CCMP2878</name>
    <dbReference type="NCBI Taxonomy" id="1169474"/>
    <lineage>
        <taxon>Eukaryota</taxon>
        <taxon>Sar</taxon>
        <taxon>Alveolata</taxon>
        <taxon>Colpodellida</taxon>
        <taxon>Chromeraceae</taxon>
        <taxon>Chromera</taxon>
    </lineage>
</organism>
<evidence type="ECO:0000256" key="1">
    <source>
        <dbReference type="SAM" id="MobiDB-lite"/>
    </source>
</evidence>
<dbReference type="InterPro" id="IPR032675">
    <property type="entry name" value="LRR_dom_sf"/>
</dbReference>
<sequence>MSSSSSSSSSSLAEILREAKLYKSKTVHATDRSRIDSSAYLLLDRAPSSDSLCYVGVGVNGDVVIRRKGAANLRFTLNFRRVPKFQGRLPVVMLAEPSHQMDKADCLCLRVLDVLAENGKCEVCRETDLPLRLAFVPDCLSTEGLELLKAQYAPCSEDGLQRLHARWRSTGLVFKPKIHSVDFPLFLWTPPDVSRSSLESWFRQKSSPPFWDMVGDGFGFFEDVLYSRHLSRQGGEGTSEKGGEENVKSDGLVVVPQCRSLFPPMETVEENGNRPASISVSGSDGVGTGSISHFSTVHQFGDAVRTVLSDSANLTRVPESVPSLMNPFASLDVEQSTGGTDGVLQKVLSILEGFWGGGGLSLSVCVCGNSMHGSAERSQVVRTFLRDGTGADLNSVAGLRGFVRLRGRLPPPSCPPLSSGIYSCRVEDGGGEAFEKLCGMPWGISLGVGGERGSGVEEVFSCLPSAVVDTLRLRPKAVVVVGESFLADEFCKGSLRQKEKEHNSLPYSLRRLLTEERKGDRVLKGAQVFSAPLTPSEVDGGVRALCPSQLSALNVLCSNLAGVCEAVLVCGPFVAHSCAPLRMAFEDFGFDLLFSRRLSDFVECFQLLEGESEVMGEEMKKGHLSCFDVALYGKRRRKGSRAQKSEVQTQEHDTENRTDSSENMAETVQVPKSPFQSSSQQQQQTSPPMNLLEGKGPWLLRVCAFLPFVGVTQVERVCKSWRDSLRSAPVQNLVIRALPDLFSSPPLPLAGIQRTPASRVIAACAAAVAALEEEKAGEGDGGERETGIICPPPPHALPMAYEERPLRFVPPDFFFRAGPSTQAVAVVRHPSGLLEVFSEVQKAGGKDCSGIIALPPWLTGPCLGAPEERRRSGEESTEKEGEEGDGSSFERSFSGLEWEGGGRTERAPPRVEDLPASLCLVLLGQERRRDYAASVLRRLSVATRRSERETGREAEGVSGIPETAFALMDSSAALLASWTVSDGMMKGLMRRASNLEHLVLHGIQFEDSTLRSLGESCPRLQSIELSGYLVRQVTTPLDELRRIHGGDGLCVSHLVGPSVFPELRELDLSGLRFLCRYRERRDRPSGPAEASSQGKGEEESVGEPSSSSTGQNAKGSQEEEAESGWATAAGGRKGKGRSSVSRRKQQPQGQDAQTGAASSSSSVSVSVRVEEAPVAEECSLPIAPLFQTAAGGKWRLRTLVWGDALSVPLRASPVTRSLQVLQLSLPLDSSETIAQRLLVCPSFYR</sequence>
<feature type="compositionally biased region" description="Low complexity" evidence="1">
    <location>
        <begin position="886"/>
        <end position="895"/>
    </location>
</feature>
<dbReference type="SUPFAM" id="SSF52047">
    <property type="entry name" value="RNI-like"/>
    <property type="match status" value="1"/>
</dbReference>
<feature type="compositionally biased region" description="Basic and acidic residues" evidence="1">
    <location>
        <begin position="775"/>
        <end position="786"/>
    </location>
</feature>
<feature type="region of interest" description="Disordered" evidence="1">
    <location>
        <begin position="638"/>
        <end position="691"/>
    </location>
</feature>
<dbReference type="AlphaFoldDB" id="A0A0G4HQP0"/>